<dbReference type="GeneID" id="69967984"/>
<dbReference type="GO" id="GO:0030976">
    <property type="term" value="F:thiamine pyrophosphate binding"/>
    <property type="evidence" value="ECO:0007669"/>
    <property type="project" value="InterPro"/>
</dbReference>
<dbReference type="PANTHER" id="PTHR48084">
    <property type="entry name" value="2-OXOGLUTARATE OXIDOREDUCTASE SUBUNIT KORB-RELATED"/>
    <property type="match status" value="1"/>
</dbReference>
<name>A0A0P0R6K0_9BURK</name>
<accession>A0A0P0R6K0</accession>
<dbReference type="CDD" id="cd02008">
    <property type="entry name" value="TPP_IOR_alpha"/>
    <property type="match status" value="1"/>
</dbReference>
<dbReference type="PROSITE" id="PS51379">
    <property type="entry name" value="4FE4S_FER_2"/>
    <property type="match status" value="1"/>
</dbReference>
<dbReference type="Gene3D" id="3.40.50.970">
    <property type="match status" value="2"/>
</dbReference>
<organism evidence="3 4">
    <name type="scientific">Paraburkholderia caribensis MBA4</name>
    <dbReference type="NCBI Taxonomy" id="1323664"/>
    <lineage>
        <taxon>Bacteria</taxon>
        <taxon>Pseudomonadati</taxon>
        <taxon>Pseudomonadota</taxon>
        <taxon>Betaproteobacteria</taxon>
        <taxon>Burkholderiales</taxon>
        <taxon>Burkholderiaceae</taxon>
        <taxon>Paraburkholderia</taxon>
    </lineage>
</organism>
<dbReference type="RefSeq" id="WP_035991648.1">
    <property type="nucleotide sequence ID" value="NZ_CP012746.1"/>
</dbReference>
<dbReference type="InterPro" id="IPR019752">
    <property type="entry name" value="Pyrv/ketoisovalerate_OxRed_cat"/>
</dbReference>
<dbReference type="Pfam" id="PF20169">
    <property type="entry name" value="DUF6537"/>
    <property type="match status" value="1"/>
</dbReference>
<dbReference type="InterPro" id="IPR046667">
    <property type="entry name" value="DUF6537"/>
</dbReference>
<evidence type="ECO:0000259" key="2">
    <source>
        <dbReference type="PROSITE" id="PS51379"/>
    </source>
</evidence>
<dbReference type="AlphaFoldDB" id="A0A0P0R6K0"/>
<dbReference type="InterPro" id="IPR029061">
    <property type="entry name" value="THDP-binding"/>
</dbReference>
<evidence type="ECO:0000313" key="4">
    <source>
        <dbReference type="Proteomes" id="UP000019146"/>
    </source>
</evidence>
<keyword evidence="1 3" id="KW-0560">Oxidoreductase</keyword>
<gene>
    <name evidence="3" type="ORF">K788_0007222</name>
</gene>
<dbReference type="EMBL" id="CP012746">
    <property type="protein sequence ID" value="ALL63759.1"/>
    <property type="molecule type" value="Genomic_DNA"/>
</dbReference>
<dbReference type="CDD" id="cd07034">
    <property type="entry name" value="TPP_PYR_PFOR_IOR-alpha_like"/>
    <property type="match status" value="1"/>
</dbReference>
<dbReference type="KEGG" id="bcai:K788_0007222"/>
<proteinExistence type="predicted"/>
<evidence type="ECO:0000256" key="1">
    <source>
        <dbReference type="ARBA" id="ARBA00023002"/>
    </source>
</evidence>
<dbReference type="InterPro" id="IPR051457">
    <property type="entry name" value="2-oxoacid:Fd_oxidoreductase"/>
</dbReference>
<dbReference type="EC" id="1.2.7.8" evidence="3"/>
<evidence type="ECO:0000313" key="3">
    <source>
        <dbReference type="EMBL" id="ALL63759.1"/>
    </source>
</evidence>
<sequence length="1201" mass="131044">MNAPLDAGQRASLEAALTSVTLDDKYTLERGRAYMSGIQALVRLPMLQQERDRAAGLNTAGFISGYRGSPLGGLDLSLWKAKKHLAAHQVVFQPGVNEDLAATAVWGSQQVNLYPSAKYDGVFSMWYGKGPGVDRSGDVFKHGNSAGSSRHGGVLVLAGDDHAAKSSTLAHQSEHLFKACGLPVLFPSNVQEYLDFGLHGWAMSRYSGLWVAMKCVTDVVESSASVDIDPHRTQIILPTDFAMPEGGLNIRWPDPPLVQEARLLDYKWYAALAYVRANKLDRVEIDSPNARFGIMTGGKAYLDVRQALTDLGLDDETCSRIGIRLYKVGCVWPLEAQGAHAFARGLEEILVVEEKRQILEYAIKEELYNWPDAQRPRVFGKFDEKDGAGGEWSVPMGNWLLPAHYELSPALIAKAIATRLDKFDLPSDVRARIATRIAVIEAKEKALARPRVQAERKPWFCSGCPHNTSTNVPEGSRAMAGIGCHYMTVWMDRSTSTFSQMGGEGVAWVGQAPFTNDKHVFANLGDGTYFHSGLLAIRAAIASKANITYKILYNDAVAMTGGQPVDGVLTVPQITHQLAAEGAKKIVIVTDQPEKYHANVGLAPGITIHHRDQLDDVQRELREIEGTTILIYDQTCATEKRRRRKRGAYPDPAKRVVINEGVCEGCGDCSVQSNCLSVEPLETEYGTKRQINQSTCNKDYSCLKGFCPSFVTVEGGQLRKPKVSGVASDAMPPVPDPEIPAIARPYGVLVTGVGGTGVVTIGALLGMAAHLESKGVTVLDVTGLAQKGGAVMSHVQIANQPADIHATRIAMGEASLVIGCDSLVTASDECVSRMQAGQTHVVLNSAPTPTAEFIKNPNWRFPGANADADVRAAAGDEHVAAVDANHFAVALLGDAIYTNPFVLGYAWQKGWLPLTHESLIRAIELNAVQVEKNRAAFEWGRRAAHDLAAVRKLARMQDRIDDGNTATAANSKIVSLHTPKALDTLIDKRAQYLAAYQNEAYATRYRKLIETVRAAETKLDAADGQMPLTEAVAKNLHKLMAYKDEYEVARLYSDPAFVEKLKANFEGDWKLKFHLAPPATSKKDAHGHLVKKQYGPWMLNAMHVLAKMKFLRGTALDVFGKTEERRTERALIVEYETLVHELVGGLTAEKRALAVELANLPDGIRGYGHVKENNLKGVRAKWASLLAKWRAPVGGVERHVA</sequence>
<dbReference type="InterPro" id="IPR011766">
    <property type="entry name" value="TPP_enzyme_TPP-bd"/>
</dbReference>
<dbReference type="NCBIfam" id="NF009589">
    <property type="entry name" value="PRK13030.1"/>
    <property type="match status" value="1"/>
</dbReference>
<dbReference type="PANTHER" id="PTHR48084:SF3">
    <property type="entry name" value="SUBUNIT OF PYRUVATE:FLAVODOXIN OXIDOREDUCTASE"/>
    <property type="match status" value="1"/>
</dbReference>
<feature type="domain" description="4Fe-4S ferredoxin-type" evidence="2">
    <location>
        <begin position="654"/>
        <end position="686"/>
    </location>
</feature>
<dbReference type="InterPro" id="IPR002869">
    <property type="entry name" value="Pyrv_flavodox_OxRed_cen"/>
</dbReference>
<dbReference type="InterPro" id="IPR002880">
    <property type="entry name" value="Pyrv_Fd/Flavodoxin_OxRdtase_N"/>
</dbReference>
<protein>
    <submittedName>
        <fullName evidence="3">Indolepyruvate ferredoxin oxidoreductase</fullName>
        <ecNumber evidence="3">1.2.7.8</ecNumber>
    </submittedName>
</protein>
<dbReference type="Pfam" id="PF01558">
    <property type="entry name" value="POR"/>
    <property type="match status" value="1"/>
</dbReference>
<keyword evidence="3" id="KW-0670">Pyruvate</keyword>
<dbReference type="GO" id="GO:0043805">
    <property type="term" value="F:indolepyruvate ferredoxin oxidoreductase activity"/>
    <property type="evidence" value="ECO:0007669"/>
    <property type="project" value="UniProtKB-EC"/>
</dbReference>
<reference evidence="3 4" key="1">
    <citation type="journal article" date="2014" name="Genome Announc.">
        <title>Draft Genome Sequence of the Haloacid-Degrading Burkholderia caribensis Strain MBA4.</title>
        <authorList>
            <person name="Pan Y."/>
            <person name="Kong K.F."/>
            <person name="Tsang J.S."/>
        </authorList>
    </citation>
    <scope>NUCLEOTIDE SEQUENCE [LARGE SCALE GENOMIC DNA]</scope>
    <source>
        <strain evidence="3 4">MBA4</strain>
    </source>
</reference>
<dbReference type="SUPFAM" id="SSF53323">
    <property type="entry name" value="Pyruvate-ferredoxin oxidoreductase, PFOR, domain III"/>
    <property type="match status" value="1"/>
</dbReference>
<dbReference type="GO" id="GO:0044281">
    <property type="term" value="P:small molecule metabolic process"/>
    <property type="evidence" value="ECO:0007669"/>
    <property type="project" value="UniProtKB-ARBA"/>
</dbReference>
<dbReference type="SUPFAM" id="SSF52518">
    <property type="entry name" value="Thiamin diphosphate-binding fold (THDP-binding)"/>
    <property type="match status" value="2"/>
</dbReference>
<dbReference type="Pfam" id="PF02775">
    <property type="entry name" value="TPP_enzyme_C"/>
    <property type="match status" value="1"/>
</dbReference>
<dbReference type="Proteomes" id="UP000019146">
    <property type="component" value="Chromosome 1"/>
</dbReference>
<dbReference type="GO" id="GO:0045333">
    <property type="term" value="P:cellular respiration"/>
    <property type="evidence" value="ECO:0007669"/>
    <property type="project" value="UniProtKB-ARBA"/>
</dbReference>
<dbReference type="InterPro" id="IPR017896">
    <property type="entry name" value="4Fe4S_Fe-S-bd"/>
</dbReference>
<dbReference type="NCBIfam" id="NF009588">
    <property type="entry name" value="PRK13029.1"/>
    <property type="match status" value="1"/>
</dbReference>
<dbReference type="Gene3D" id="3.40.920.10">
    <property type="entry name" value="Pyruvate-ferredoxin oxidoreductase, PFOR, domain III"/>
    <property type="match status" value="1"/>
</dbReference>